<evidence type="ECO:0000313" key="3">
    <source>
        <dbReference type="Proteomes" id="UP001156102"/>
    </source>
</evidence>
<comment type="caution">
    <text evidence="2">The sequence shown here is derived from an EMBL/GenBank/DDBJ whole genome shotgun (WGS) entry which is preliminary data.</text>
</comment>
<reference evidence="2" key="1">
    <citation type="submission" date="2022-07" db="EMBL/GenBank/DDBJ databases">
        <authorList>
            <person name="Li W.-J."/>
            <person name="Deng Q.-Q."/>
        </authorList>
    </citation>
    <scope>NUCLEOTIDE SEQUENCE</scope>
    <source>
        <strain evidence="2">SYSU M60031</strain>
    </source>
</reference>
<dbReference type="RefSeq" id="WP_254758477.1">
    <property type="nucleotide sequence ID" value="NZ_JANCLT010000003.1"/>
</dbReference>
<organism evidence="2 3">
    <name type="scientific">Ectobacillus ponti</name>
    <dbReference type="NCBI Taxonomy" id="2961894"/>
    <lineage>
        <taxon>Bacteria</taxon>
        <taxon>Bacillati</taxon>
        <taxon>Bacillota</taxon>
        <taxon>Bacilli</taxon>
        <taxon>Bacillales</taxon>
        <taxon>Bacillaceae</taxon>
        <taxon>Ectobacillus</taxon>
    </lineage>
</organism>
<sequence>MSRLEKQVSGKAKLSNKTVKSRVMYSRQNRTDSEFAREMSRTMQRDQLIELTKANNDEHK</sequence>
<dbReference type="Proteomes" id="UP001156102">
    <property type="component" value="Unassembled WGS sequence"/>
</dbReference>
<evidence type="ECO:0000256" key="1">
    <source>
        <dbReference type="SAM" id="MobiDB-lite"/>
    </source>
</evidence>
<dbReference type="EMBL" id="JANCLT010000003">
    <property type="protein sequence ID" value="MCP8968574.1"/>
    <property type="molecule type" value="Genomic_DNA"/>
</dbReference>
<feature type="region of interest" description="Disordered" evidence="1">
    <location>
        <begin position="1"/>
        <end position="60"/>
    </location>
</feature>
<protein>
    <submittedName>
        <fullName evidence="2">Uncharacterized protein</fullName>
    </submittedName>
</protein>
<proteinExistence type="predicted"/>
<evidence type="ECO:0000313" key="2">
    <source>
        <dbReference type="EMBL" id="MCP8968574.1"/>
    </source>
</evidence>
<accession>A0AA42BQL3</accession>
<gene>
    <name evidence="2" type="ORF">NK662_08470</name>
</gene>
<name>A0AA42BQL3_9BACI</name>
<keyword evidence="3" id="KW-1185">Reference proteome</keyword>
<feature type="compositionally biased region" description="Basic and acidic residues" evidence="1">
    <location>
        <begin position="29"/>
        <end position="48"/>
    </location>
</feature>
<dbReference type="AlphaFoldDB" id="A0AA42BQL3"/>